<organism evidence="1 2">
    <name type="scientific">Trifolium medium</name>
    <dbReference type="NCBI Taxonomy" id="97028"/>
    <lineage>
        <taxon>Eukaryota</taxon>
        <taxon>Viridiplantae</taxon>
        <taxon>Streptophyta</taxon>
        <taxon>Embryophyta</taxon>
        <taxon>Tracheophyta</taxon>
        <taxon>Spermatophyta</taxon>
        <taxon>Magnoliopsida</taxon>
        <taxon>eudicotyledons</taxon>
        <taxon>Gunneridae</taxon>
        <taxon>Pentapetalae</taxon>
        <taxon>rosids</taxon>
        <taxon>fabids</taxon>
        <taxon>Fabales</taxon>
        <taxon>Fabaceae</taxon>
        <taxon>Papilionoideae</taxon>
        <taxon>50 kb inversion clade</taxon>
        <taxon>NPAAA clade</taxon>
        <taxon>Hologalegina</taxon>
        <taxon>IRL clade</taxon>
        <taxon>Trifolieae</taxon>
        <taxon>Trifolium</taxon>
    </lineage>
</organism>
<evidence type="ECO:0000313" key="1">
    <source>
        <dbReference type="EMBL" id="MCI85990.1"/>
    </source>
</evidence>
<comment type="caution">
    <text evidence="1">The sequence shown here is derived from an EMBL/GenBank/DDBJ whole genome shotgun (WGS) entry which is preliminary data.</text>
</comment>
<feature type="non-terminal residue" evidence="1">
    <location>
        <position position="49"/>
    </location>
</feature>
<name>A0A392VHY1_9FABA</name>
<proteinExistence type="predicted"/>
<protein>
    <submittedName>
        <fullName evidence="1">Uncharacterized protein</fullName>
    </submittedName>
</protein>
<sequence length="49" mass="5199">MTSLSALAGLAPISSTIRSATSALVMFWWCSRRPSTGSAADWTCHLVSL</sequence>
<accession>A0A392VHY1</accession>
<reference evidence="1 2" key="1">
    <citation type="journal article" date="2018" name="Front. Plant Sci.">
        <title>Red Clover (Trifolium pratense) and Zigzag Clover (T. medium) - A Picture of Genomic Similarities and Differences.</title>
        <authorList>
            <person name="Dluhosova J."/>
            <person name="Istvanek J."/>
            <person name="Nedelnik J."/>
            <person name="Repkova J."/>
        </authorList>
    </citation>
    <scope>NUCLEOTIDE SEQUENCE [LARGE SCALE GENOMIC DNA]</scope>
    <source>
        <strain evidence="2">cv. 10/8</strain>
        <tissue evidence="1">Leaf</tissue>
    </source>
</reference>
<dbReference type="AlphaFoldDB" id="A0A392VHY1"/>
<dbReference type="EMBL" id="LXQA011128895">
    <property type="protein sequence ID" value="MCI85990.1"/>
    <property type="molecule type" value="Genomic_DNA"/>
</dbReference>
<dbReference type="Proteomes" id="UP000265520">
    <property type="component" value="Unassembled WGS sequence"/>
</dbReference>
<evidence type="ECO:0000313" key="2">
    <source>
        <dbReference type="Proteomes" id="UP000265520"/>
    </source>
</evidence>
<keyword evidence="2" id="KW-1185">Reference proteome</keyword>